<proteinExistence type="predicted"/>
<comment type="caution">
    <text evidence="2">The sequence shown here is derived from an EMBL/GenBank/DDBJ whole genome shotgun (WGS) entry which is preliminary data.</text>
</comment>
<protein>
    <submittedName>
        <fullName evidence="2">Uncharacterized protein</fullName>
    </submittedName>
</protein>
<name>A0A4C1VTT8_EUMVA</name>
<reference evidence="2 3" key="1">
    <citation type="journal article" date="2019" name="Commun. Biol.">
        <title>The bagworm genome reveals a unique fibroin gene that provides high tensile strength.</title>
        <authorList>
            <person name="Kono N."/>
            <person name="Nakamura H."/>
            <person name="Ohtoshi R."/>
            <person name="Tomita M."/>
            <person name="Numata K."/>
            <person name="Arakawa K."/>
        </authorList>
    </citation>
    <scope>NUCLEOTIDE SEQUENCE [LARGE SCALE GENOMIC DNA]</scope>
</reference>
<sequence length="130" mass="14511">MISIRDGCSGSSVFYAFEPEDTKFEVPDHGGRRWRDGDKQAHSGARNSPVHLDSVTRNIGVVVVGSYPRSPNPGRGPLTTAVSALTEARNELFEFDQLKTYSPMRSWSRNDWLYSDARSVVNIRTGHLTI</sequence>
<dbReference type="AlphaFoldDB" id="A0A4C1VTT8"/>
<gene>
    <name evidence="2" type="ORF">EVAR_87127_1</name>
</gene>
<feature type="compositionally biased region" description="Basic and acidic residues" evidence="1">
    <location>
        <begin position="26"/>
        <end position="41"/>
    </location>
</feature>
<evidence type="ECO:0000313" key="3">
    <source>
        <dbReference type="Proteomes" id="UP000299102"/>
    </source>
</evidence>
<organism evidence="2 3">
    <name type="scientific">Eumeta variegata</name>
    <name type="common">Bagworm moth</name>
    <name type="synonym">Eumeta japonica</name>
    <dbReference type="NCBI Taxonomy" id="151549"/>
    <lineage>
        <taxon>Eukaryota</taxon>
        <taxon>Metazoa</taxon>
        <taxon>Ecdysozoa</taxon>
        <taxon>Arthropoda</taxon>
        <taxon>Hexapoda</taxon>
        <taxon>Insecta</taxon>
        <taxon>Pterygota</taxon>
        <taxon>Neoptera</taxon>
        <taxon>Endopterygota</taxon>
        <taxon>Lepidoptera</taxon>
        <taxon>Glossata</taxon>
        <taxon>Ditrysia</taxon>
        <taxon>Tineoidea</taxon>
        <taxon>Psychidae</taxon>
        <taxon>Oiketicinae</taxon>
        <taxon>Eumeta</taxon>
    </lineage>
</organism>
<dbReference type="EMBL" id="BGZK01000421">
    <property type="protein sequence ID" value="GBP42576.1"/>
    <property type="molecule type" value="Genomic_DNA"/>
</dbReference>
<evidence type="ECO:0000313" key="2">
    <source>
        <dbReference type="EMBL" id="GBP42576.1"/>
    </source>
</evidence>
<feature type="region of interest" description="Disordered" evidence="1">
    <location>
        <begin position="26"/>
        <end position="50"/>
    </location>
</feature>
<evidence type="ECO:0000256" key="1">
    <source>
        <dbReference type="SAM" id="MobiDB-lite"/>
    </source>
</evidence>
<accession>A0A4C1VTT8</accession>
<dbReference type="Proteomes" id="UP000299102">
    <property type="component" value="Unassembled WGS sequence"/>
</dbReference>
<keyword evidence="3" id="KW-1185">Reference proteome</keyword>